<evidence type="ECO:0000313" key="1">
    <source>
        <dbReference type="EMBL" id="MBE0368186.1"/>
    </source>
</evidence>
<evidence type="ECO:0000313" key="2">
    <source>
        <dbReference type="Proteomes" id="UP000615755"/>
    </source>
</evidence>
<sequence>MLGSFPYHLSFLLHCFVLQTSQKHFSLPNAGFKSSSQVVVSSYFAKNGHCTQ</sequence>
<comment type="caution">
    <text evidence="1">The sequence shown here is derived from an EMBL/GenBank/DDBJ whole genome shotgun (WGS) entry which is preliminary data.</text>
</comment>
<dbReference type="EMBL" id="AQGV01000012">
    <property type="protein sequence ID" value="MBE0368186.1"/>
    <property type="molecule type" value="Genomic_DNA"/>
</dbReference>
<gene>
    <name evidence="1" type="ORF">PAUR_a1737</name>
</gene>
<evidence type="ECO:0008006" key="3">
    <source>
        <dbReference type="Google" id="ProtNLM"/>
    </source>
</evidence>
<accession>A0ABR9EB05</accession>
<proteinExistence type="predicted"/>
<reference evidence="1 2" key="1">
    <citation type="submission" date="2015-03" db="EMBL/GenBank/DDBJ databases">
        <title>Genome sequence of Pseudoalteromonas aurantia.</title>
        <authorList>
            <person name="Xie B.-B."/>
            <person name="Rong J.-C."/>
            <person name="Qin Q.-L."/>
            <person name="Zhang Y.-Z."/>
        </authorList>
    </citation>
    <scope>NUCLEOTIDE SEQUENCE [LARGE SCALE GENOMIC DNA]</scope>
    <source>
        <strain evidence="1 2">208</strain>
    </source>
</reference>
<keyword evidence="2" id="KW-1185">Reference proteome</keyword>
<organism evidence="1 2">
    <name type="scientific">Pseudoalteromonas aurantia 208</name>
    <dbReference type="NCBI Taxonomy" id="1314867"/>
    <lineage>
        <taxon>Bacteria</taxon>
        <taxon>Pseudomonadati</taxon>
        <taxon>Pseudomonadota</taxon>
        <taxon>Gammaproteobacteria</taxon>
        <taxon>Alteromonadales</taxon>
        <taxon>Pseudoalteromonadaceae</taxon>
        <taxon>Pseudoalteromonas</taxon>
    </lineage>
</organism>
<protein>
    <recommendedName>
        <fullName evidence="3">Orphan protein</fullName>
    </recommendedName>
</protein>
<name>A0ABR9EB05_9GAMM</name>
<dbReference type="Proteomes" id="UP000615755">
    <property type="component" value="Unassembled WGS sequence"/>
</dbReference>